<sequence>MYRTILVPTDGSDASAAAVDHAVDLADRYDARIHALYVVDSGSYGVLGESTPTVVEALHEEGSRAVSAVAEAAADAGVEADTAVVEGAVHRSILDYAEEAEADLIVMGTHGRQGIDRYLLGSVTERIVRSSPLPVLTVRSADDSYGLS</sequence>
<dbReference type="PANTHER" id="PTHR46268:SF6">
    <property type="entry name" value="UNIVERSAL STRESS PROTEIN UP12"/>
    <property type="match status" value="1"/>
</dbReference>
<evidence type="ECO:0000259" key="2">
    <source>
        <dbReference type="Pfam" id="PF00582"/>
    </source>
</evidence>
<organism evidence="3 4">
    <name type="scientific">Haloplanus rallus</name>
    <dbReference type="NCBI Taxonomy" id="1816183"/>
    <lineage>
        <taxon>Archaea</taxon>
        <taxon>Methanobacteriati</taxon>
        <taxon>Methanobacteriota</taxon>
        <taxon>Stenosarchaea group</taxon>
        <taxon>Halobacteria</taxon>
        <taxon>Halobacteriales</taxon>
        <taxon>Haloferacaceae</taxon>
        <taxon>Haloplanus</taxon>
    </lineage>
</organism>
<dbReference type="KEGG" id="hra:EI982_17075"/>
<dbReference type="Gene3D" id="3.40.50.620">
    <property type="entry name" value="HUPs"/>
    <property type="match status" value="1"/>
</dbReference>
<evidence type="ECO:0000256" key="1">
    <source>
        <dbReference type="ARBA" id="ARBA00008791"/>
    </source>
</evidence>
<dbReference type="PANTHER" id="PTHR46268">
    <property type="entry name" value="STRESS RESPONSE PROTEIN NHAX"/>
    <property type="match status" value="1"/>
</dbReference>
<dbReference type="RefSeq" id="WP_157690832.1">
    <property type="nucleotide sequence ID" value="NZ_CP034345.1"/>
</dbReference>
<dbReference type="SUPFAM" id="SSF52402">
    <property type="entry name" value="Adenine nucleotide alpha hydrolases-like"/>
    <property type="match status" value="1"/>
</dbReference>
<dbReference type="PRINTS" id="PR01438">
    <property type="entry name" value="UNVRSLSTRESS"/>
</dbReference>
<evidence type="ECO:0000313" key="3">
    <source>
        <dbReference type="EMBL" id="QGX96368.1"/>
    </source>
</evidence>
<evidence type="ECO:0000313" key="4">
    <source>
        <dbReference type="Proteomes" id="UP000428325"/>
    </source>
</evidence>
<dbReference type="InterPro" id="IPR006015">
    <property type="entry name" value="Universal_stress_UspA"/>
</dbReference>
<name>A0A6B9F7G0_9EURY</name>
<feature type="domain" description="UspA" evidence="2">
    <location>
        <begin position="1"/>
        <end position="139"/>
    </location>
</feature>
<dbReference type="PIRSF" id="PIRSF006276">
    <property type="entry name" value="UspA"/>
    <property type="match status" value="1"/>
</dbReference>
<dbReference type="AlphaFoldDB" id="A0A6B9F7G0"/>
<reference evidence="3 4" key="1">
    <citation type="submission" date="2018-12" db="EMBL/GenBank/DDBJ databases">
        <title>Complete genome sequence of Haloplanus rallus MBLA0036.</title>
        <authorList>
            <person name="Nam Y.-d."/>
            <person name="Kang J."/>
            <person name="Chung W.-H."/>
            <person name="Park Y.S."/>
        </authorList>
    </citation>
    <scope>NUCLEOTIDE SEQUENCE [LARGE SCALE GENOMIC DNA]</scope>
    <source>
        <strain evidence="3 4">MBLA0036</strain>
    </source>
</reference>
<keyword evidence="4" id="KW-1185">Reference proteome</keyword>
<dbReference type="Pfam" id="PF00582">
    <property type="entry name" value="Usp"/>
    <property type="match status" value="1"/>
</dbReference>
<dbReference type="CDD" id="cd00293">
    <property type="entry name" value="USP-like"/>
    <property type="match status" value="1"/>
</dbReference>
<proteinExistence type="inferred from homology"/>
<dbReference type="InterPro" id="IPR014729">
    <property type="entry name" value="Rossmann-like_a/b/a_fold"/>
</dbReference>
<dbReference type="EMBL" id="CP034345">
    <property type="protein sequence ID" value="QGX96368.1"/>
    <property type="molecule type" value="Genomic_DNA"/>
</dbReference>
<dbReference type="InterPro" id="IPR006016">
    <property type="entry name" value="UspA"/>
</dbReference>
<protein>
    <submittedName>
        <fullName evidence="3">Universal stress protein</fullName>
    </submittedName>
</protein>
<accession>A0A6B9F7G0</accession>
<dbReference type="OrthoDB" id="105697at2157"/>
<dbReference type="GeneID" id="99244237"/>
<dbReference type="Proteomes" id="UP000428325">
    <property type="component" value="Chromosome"/>
</dbReference>
<comment type="similarity">
    <text evidence="1">Belongs to the universal stress protein A family.</text>
</comment>
<gene>
    <name evidence="3" type="ORF">EI982_17075</name>
</gene>